<evidence type="ECO:0000313" key="2">
    <source>
        <dbReference type="Proteomes" id="UP001501624"/>
    </source>
</evidence>
<dbReference type="Proteomes" id="UP001501624">
    <property type="component" value="Unassembled WGS sequence"/>
</dbReference>
<dbReference type="Gene3D" id="3.90.20.10">
    <property type="match status" value="1"/>
</dbReference>
<gene>
    <name evidence="1" type="ORF">GCM10022380_22890</name>
</gene>
<reference evidence="2" key="1">
    <citation type="journal article" date="2019" name="Int. J. Syst. Evol. Microbiol.">
        <title>The Global Catalogue of Microorganisms (GCM) 10K type strain sequencing project: providing services to taxonomists for standard genome sequencing and annotation.</title>
        <authorList>
            <consortium name="The Broad Institute Genomics Platform"/>
            <consortium name="The Broad Institute Genome Sequencing Center for Infectious Disease"/>
            <person name="Wu L."/>
            <person name="Ma J."/>
        </authorList>
    </citation>
    <scope>NUCLEOTIDE SEQUENCE [LARGE SCALE GENOMIC DNA]</scope>
    <source>
        <strain evidence="2">JCM 17017</strain>
    </source>
</reference>
<organism evidence="1 2">
    <name type="scientific">Amycolatopsis tucumanensis</name>
    <dbReference type="NCBI Taxonomy" id="401106"/>
    <lineage>
        <taxon>Bacteria</taxon>
        <taxon>Bacillati</taxon>
        <taxon>Actinomycetota</taxon>
        <taxon>Actinomycetes</taxon>
        <taxon>Pseudonocardiales</taxon>
        <taxon>Pseudonocardiaceae</taxon>
        <taxon>Amycolatopsis</taxon>
    </lineage>
</organism>
<dbReference type="EMBL" id="BAABCM010000002">
    <property type="protein sequence ID" value="GAA3804718.1"/>
    <property type="molecule type" value="Genomic_DNA"/>
</dbReference>
<name>A0ABP7HYT5_9PSEU</name>
<comment type="caution">
    <text evidence="1">The sequence shown here is derived from an EMBL/GenBank/DDBJ whole genome shotgun (WGS) entry which is preliminary data.</text>
</comment>
<evidence type="ECO:0000313" key="1">
    <source>
        <dbReference type="EMBL" id="GAA3804718.1"/>
    </source>
</evidence>
<dbReference type="RefSeq" id="WP_237335844.1">
    <property type="nucleotide sequence ID" value="NZ_BAABCM010000002.1"/>
</dbReference>
<protein>
    <submittedName>
        <fullName evidence="1">Uncharacterized protein</fullName>
    </submittedName>
</protein>
<sequence length="122" mass="14072">MDNLPRKTEEQNDTRRLAIEALETAREARVLAVAASKEVGDVSAQLRGHITVLHALRETQLEQGARLDRLERRVDEGFARVDARFEQVDRRFEQVDARFEQVVDQMNARFDQLVALIKSSKR</sequence>
<accession>A0ABP7HYT5</accession>
<keyword evidence="2" id="KW-1185">Reference proteome</keyword>
<proteinExistence type="predicted"/>